<reference evidence="1 2" key="1">
    <citation type="submission" date="2014-09" db="EMBL/GenBank/DDBJ databases">
        <authorList>
            <person name="Magalhaes I.L.F."/>
            <person name="Oliveira U."/>
            <person name="Santos F.R."/>
            <person name="Vidigal T.H.D.A."/>
            <person name="Brescovit A.D."/>
            <person name="Santos A.J."/>
        </authorList>
    </citation>
    <scope>NUCLEOTIDE SEQUENCE [LARGE SCALE GENOMIC DNA]</scope>
</reference>
<keyword evidence="2" id="KW-1185">Reference proteome</keyword>
<dbReference type="Proteomes" id="UP000054845">
    <property type="component" value="Unassembled WGS sequence"/>
</dbReference>
<organism evidence="1 2">
    <name type="scientific">Ceraceosorus bombacis</name>
    <dbReference type="NCBI Taxonomy" id="401625"/>
    <lineage>
        <taxon>Eukaryota</taxon>
        <taxon>Fungi</taxon>
        <taxon>Dikarya</taxon>
        <taxon>Basidiomycota</taxon>
        <taxon>Ustilaginomycotina</taxon>
        <taxon>Exobasidiomycetes</taxon>
        <taxon>Ceraceosorales</taxon>
        <taxon>Ceraceosoraceae</taxon>
        <taxon>Ceraceosorus</taxon>
    </lineage>
</organism>
<dbReference type="OrthoDB" id="10379458at2759"/>
<proteinExistence type="predicted"/>
<sequence length="239" mass="25778">MAISHGLAAQDTLYLRRPSSPIISRVRGLFKSKPSPPYDKLDSLPLMHRMSDSFREEASHHAQAKAASERSAKVKKKFTIWRGQFTRKSAAGAVSGLFGTVSAANAIGALWEKLTEPAQMSGQRYRKSSIPSERRSFGPARLKVINARSKALRPRALETGEVLSFLDDYGKMTASTVALVGSSGGLYYSANEHARAVRNAEALEAAQRTRALAPARTSTISANLAPAAIPQVSHFASSP</sequence>
<dbReference type="AlphaFoldDB" id="A0A0P1B7Q6"/>
<evidence type="ECO:0000313" key="2">
    <source>
        <dbReference type="Proteomes" id="UP000054845"/>
    </source>
</evidence>
<evidence type="ECO:0000313" key="1">
    <source>
        <dbReference type="EMBL" id="CEH11957.1"/>
    </source>
</evidence>
<protein>
    <submittedName>
        <fullName evidence="1">Uncharacterized protein</fullName>
    </submittedName>
</protein>
<accession>A0A0P1B7Q6</accession>
<dbReference type="EMBL" id="CCYA01000089">
    <property type="protein sequence ID" value="CEH11957.1"/>
    <property type="molecule type" value="Genomic_DNA"/>
</dbReference>
<name>A0A0P1B7Q6_9BASI</name>